<reference evidence="1" key="1">
    <citation type="submission" date="2022-11" db="EMBL/GenBank/DDBJ databases">
        <authorList>
            <person name="Kikuchi T."/>
        </authorList>
    </citation>
    <scope>NUCLEOTIDE SEQUENCE</scope>
    <source>
        <strain evidence="1">PS1010</strain>
    </source>
</reference>
<dbReference type="AlphaFoldDB" id="A0A9P1N0Y6"/>
<evidence type="ECO:0000313" key="2">
    <source>
        <dbReference type="Proteomes" id="UP001152747"/>
    </source>
</evidence>
<keyword evidence="2" id="KW-1185">Reference proteome</keyword>
<protein>
    <submittedName>
        <fullName evidence="1">Uncharacterized protein</fullName>
    </submittedName>
</protein>
<name>A0A9P1N0Y6_9PELO</name>
<evidence type="ECO:0000313" key="1">
    <source>
        <dbReference type="EMBL" id="CAI5443666.1"/>
    </source>
</evidence>
<dbReference type="EMBL" id="CANHGI010000002">
    <property type="protein sequence ID" value="CAI5443666.1"/>
    <property type="molecule type" value="Genomic_DNA"/>
</dbReference>
<gene>
    <name evidence="1" type="ORF">CAMP_LOCUS6303</name>
</gene>
<dbReference type="Proteomes" id="UP001152747">
    <property type="component" value="Unassembled WGS sequence"/>
</dbReference>
<comment type="caution">
    <text evidence="1">The sequence shown here is derived from an EMBL/GenBank/DDBJ whole genome shotgun (WGS) entry which is preliminary data.</text>
</comment>
<sequence length="103" mass="11799">MQGPNLSGLSHIPLRNENLRKCLEIVDKCQIEQKEMVFRTISQLDEIIHNGYETEGRKSLPEAARVALREMLKIDFPRNKMNVCQQISLAFKCSPATITRLSN</sequence>
<organism evidence="1 2">
    <name type="scientific">Caenorhabditis angaria</name>
    <dbReference type="NCBI Taxonomy" id="860376"/>
    <lineage>
        <taxon>Eukaryota</taxon>
        <taxon>Metazoa</taxon>
        <taxon>Ecdysozoa</taxon>
        <taxon>Nematoda</taxon>
        <taxon>Chromadorea</taxon>
        <taxon>Rhabditida</taxon>
        <taxon>Rhabditina</taxon>
        <taxon>Rhabditomorpha</taxon>
        <taxon>Rhabditoidea</taxon>
        <taxon>Rhabditidae</taxon>
        <taxon>Peloderinae</taxon>
        <taxon>Caenorhabditis</taxon>
    </lineage>
</organism>
<accession>A0A9P1N0Y6</accession>
<proteinExistence type="predicted"/>